<name>A0A336JRP6_9BRAD</name>
<dbReference type="InterPro" id="IPR000160">
    <property type="entry name" value="GGDEF_dom"/>
</dbReference>
<dbReference type="PANTHER" id="PTHR45138:SF9">
    <property type="entry name" value="DIGUANYLATE CYCLASE DGCM-RELATED"/>
    <property type="match status" value="1"/>
</dbReference>
<dbReference type="PANTHER" id="PTHR45138">
    <property type="entry name" value="REGULATORY COMPONENTS OF SENSORY TRANSDUCTION SYSTEM"/>
    <property type="match status" value="1"/>
</dbReference>
<dbReference type="InterPro" id="IPR029787">
    <property type="entry name" value="Nucleotide_cyclase"/>
</dbReference>
<dbReference type="FunFam" id="3.30.70.270:FF:000001">
    <property type="entry name" value="Diguanylate cyclase domain protein"/>
    <property type="match status" value="1"/>
</dbReference>
<feature type="transmembrane region" description="Helical" evidence="3">
    <location>
        <begin position="521"/>
        <end position="541"/>
    </location>
</feature>
<feature type="domain" description="GGDEF" evidence="4">
    <location>
        <begin position="598"/>
        <end position="727"/>
    </location>
</feature>
<evidence type="ECO:0000256" key="1">
    <source>
        <dbReference type="ARBA" id="ARBA00012528"/>
    </source>
</evidence>
<dbReference type="SUPFAM" id="SSF103190">
    <property type="entry name" value="Sensory domain-like"/>
    <property type="match status" value="1"/>
</dbReference>
<reference evidence="6 7" key="1">
    <citation type="submission" date="2017-08" db="EMBL/GenBank/DDBJ databases">
        <authorList>
            <person name="de Groot N.N."/>
        </authorList>
    </citation>
    <scope>NUCLEOTIDE SEQUENCE [LARGE SCALE GENOMIC DNA]</scope>
    <source>
        <strain evidence="6 7">JA575</strain>
    </source>
</reference>
<proteinExistence type="predicted"/>
<dbReference type="InterPro" id="IPR029151">
    <property type="entry name" value="Sensor-like_sf"/>
</dbReference>
<dbReference type="GO" id="GO:0052621">
    <property type="term" value="F:diguanylate cyclase activity"/>
    <property type="evidence" value="ECO:0007669"/>
    <property type="project" value="UniProtKB-EC"/>
</dbReference>
<evidence type="ECO:0000313" key="5">
    <source>
        <dbReference type="EMBL" id="RED29686.1"/>
    </source>
</evidence>
<comment type="catalytic activity">
    <reaction evidence="2">
        <text>2 GTP = 3',3'-c-di-GMP + 2 diphosphate</text>
        <dbReference type="Rhea" id="RHEA:24898"/>
        <dbReference type="ChEBI" id="CHEBI:33019"/>
        <dbReference type="ChEBI" id="CHEBI:37565"/>
        <dbReference type="ChEBI" id="CHEBI:58805"/>
        <dbReference type="EC" id="2.7.7.65"/>
    </reaction>
</comment>
<dbReference type="NCBIfam" id="TIGR00254">
    <property type="entry name" value="GGDEF"/>
    <property type="match status" value="1"/>
</dbReference>
<keyword evidence="3" id="KW-0472">Membrane</keyword>
<evidence type="ECO:0000313" key="8">
    <source>
        <dbReference type="Proteomes" id="UP000256343"/>
    </source>
</evidence>
<dbReference type="Proteomes" id="UP000252631">
    <property type="component" value="Unassembled WGS sequence"/>
</dbReference>
<dbReference type="AlphaFoldDB" id="A0A336JRP6"/>
<feature type="transmembrane region" description="Helical" evidence="3">
    <location>
        <begin position="132"/>
        <end position="148"/>
    </location>
</feature>
<keyword evidence="8" id="KW-1185">Reference proteome</keyword>
<feature type="transmembrane region" description="Helical" evidence="3">
    <location>
        <begin position="199"/>
        <end position="222"/>
    </location>
</feature>
<dbReference type="InterPro" id="IPR050469">
    <property type="entry name" value="Diguanylate_Cyclase"/>
</dbReference>
<feature type="transmembrane region" description="Helical" evidence="3">
    <location>
        <begin position="243"/>
        <end position="260"/>
    </location>
</feature>
<dbReference type="InterPro" id="IPR043128">
    <property type="entry name" value="Rev_trsase/Diguanyl_cyclase"/>
</dbReference>
<evidence type="ECO:0000313" key="7">
    <source>
        <dbReference type="Proteomes" id="UP000252631"/>
    </source>
</evidence>
<feature type="transmembrane region" description="Helical" evidence="3">
    <location>
        <begin position="12"/>
        <end position="32"/>
    </location>
</feature>
<reference evidence="5 8" key="2">
    <citation type="submission" date="2018-07" db="EMBL/GenBank/DDBJ databases">
        <title>Genomic Encyclopedia of Archaeal and Bacterial Type Strains, Phase II (KMG-II): from individual species to whole genera.</title>
        <authorList>
            <person name="Goeker M."/>
        </authorList>
    </citation>
    <scope>NUCLEOTIDE SEQUENCE [LARGE SCALE GENOMIC DNA]</scope>
    <source>
        <strain evidence="5 8">JA575</strain>
    </source>
</reference>
<keyword evidence="3" id="KW-1133">Transmembrane helix</keyword>
<gene>
    <name evidence="5" type="ORF">BJ125_11845</name>
    <name evidence="6" type="ORF">SAMN05892882_11845</name>
</gene>
<dbReference type="OrthoDB" id="9812260at2"/>
<accession>A0A336JRP6</accession>
<dbReference type="PROSITE" id="PS50887">
    <property type="entry name" value="GGDEF"/>
    <property type="match status" value="1"/>
</dbReference>
<dbReference type="EC" id="2.7.7.65" evidence="1"/>
<evidence type="ECO:0000259" key="4">
    <source>
        <dbReference type="PROSITE" id="PS50887"/>
    </source>
</evidence>
<dbReference type="Pfam" id="PF00990">
    <property type="entry name" value="GGDEF"/>
    <property type="match status" value="1"/>
</dbReference>
<protein>
    <recommendedName>
        <fullName evidence="1">diguanylate cyclase</fullName>
        <ecNumber evidence="1">2.7.7.65</ecNumber>
    </recommendedName>
</protein>
<dbReference type="RefSeq" id="WP_114359535.1">
    <property type="nucleotide sequence ID" value="NZ_QRDT01000018.1"/>
</dbReference>
<evidence type="ECO:0000256" key="2">
    <source>
        <dbReference type="ARBA" id="ARBA00034247"/>
    </source>
</evidence>
<dbReference type="EMBL" id="QRDT01000018">
    <property type="protein sequence ID" value="RED29686.1"/>
    <property type="molecule type" value="Genomic_DNA"/>
</dbReference>
<dbReference type="CDD" id="cd01949">
    <property type="entry name" value="GGDEF"/>
    <property type="match status" value="1"/>
</dbReference>
<evidence type="ECO:0000313" key="6">
    <source>
        <dbReference type="EMBL" id="SSW92292.1"/>
    </source>
</evidence>
<keyword evidence="3" id="KW-0812">Transmembrane</keyword>
<feature type="transmembrane region" description="Helical" evidence="3">
    <location>
        <begin position="102"/>
        <end position="120"/>
    </location>
</feature>
<dbReference type="SMART" id="SM00267">
    <property type="entry name" value="GGDEF"/>
    <property type="match status" value="1"/>
</dbReference>
<organism evidence="6 7">
    <name type="scientific">Rhodopseudomonas pentothenatexigens</name>
    <dbReference type="NCBI Taxonomy" id="999699"/>
    <lineage>
        <taxon>Bacteria</taxon>
        <taxon>Pseudomonadati</taxon>
        <taxon>Pseudomonadota</taxon>
        <taxon>Alphaproteobacteria</taxon>
        <taxon>Hyphomicrobiales</taxon>
        <taxon>Nitrobacteraceae</taxon>
        <taxon>Rhodopseudomonas</taxon>
    </lineage>
</organism>
<feature type="transmembrane region" description="Helical" evidence="3">
    <location>
        <begin position="160"/>
        <end position="179"/>
    </location>
</feature>
<dbReference type="EMBL" id="UFQQ01000018">
    <property type="protein sequence ID" value="SSW92292.1"/>
    <property type="molecule type" value="Genomic_DNA"/>
</dbReference>
<dbReference type="Gene3D" id="3.30.70.270">
    <property type="match status" value="1"/>
</dbReference>
<sequence>MARYLETQLDFIFFFYGLSFLLLGALCLVLARRQHDDNSTMIRLTGLFSCVHGISEWLDMTALIAGDASEFVLARAAVSVASFVVLAEAGRQGALARGIPMPGPWILVAILIVIGLVGAVDGLSSAKATSRYLLAAPGAVLVGVAVYLSRGDYAGSARPLMVAIAAAFVGYAAAAGIVVEPAPFWPADIVNQTTFEQIAGVPIQLVRGLIAVTLAALTWAAWGRRLMETFDYPDYSNHLKRQFVGVLITLFAILLLGWALTNYFGKICREGIEAEARGDSALLVNGLEREIAVADAMVRALAASPAIVPLLGDGQGAGAGIARSVLELDAGAVEAIRSFVVDRAGMIVGSSDASDRSWLGLPSLRAVGWFEQAIAGRVVREFRLDPPQRLRTYLTASPIRGAGGQIQGVAVLEISLEKLAAVMSRFDPAFFVVDGRGVVIITNRGDEFLRTLWPRPDLPRMQLDEQFGAPARQPLFDRELFGAGWTDFGGRRSYVIRQPIEDTEVSLVLAIPVKGILASRLLGIVITLQVAIAALFYFFGLDRGVRDRLQRQLREELQSRTQALALQAVTDALTGLFNRMKFNERLEEELERYKRSRVPFSLIIFDIDHFKEVNDIFGHPMGDQVLIRLSQTVAASVRRADLLARWGGEEFALLLADTDAASAYETAKKLRLLVAHTLFEQVGTVTASFGVAQVLPGDNAEMLVARADNALYRAKLNGRNRVELSLPVVDMVELSPTG</sequence>
<dbReference type="Gene3D" id="3.30.450.20">
    <property type="entry name" value="PAS domain"/>
    <property type="match status" value="1"/>
</dbReference>
<dbReference type="SUPFAM" id="SSF55073">
    <property type="entry name" value="Nucleotide cyclase"/>
    <property type="match status" value="1"/>
</dbReference>
<evidence type="ECO:0000256" key="3">
    <source>
        <dbReference type="SAM" id="Phobius"/>
    </source>
</evidence>
<dbReference type="Proteomes" id="UP000256343">
    <property type="component" value="Unassembled WGS sequence"/>
</dbReference>